<dbReference type="PANTHER" id="PTHR30349">
    <property type="entry name" value="PHAGE INTEGRASE-RELATED"/>
    <property type="match status" value="1"/>
</dbReference>
<evidence type="ECO:0000256" key="2">
    <source>
        <dbReference type="ARBA" id="ARBA00023125"/>
    </source>
</evidence>
<comment type="caution">
    <text evidence="7">The sequence shown here is derived from an EMBL/GenBank/DDBJ whole genome shotgun (WGS) entry which is preliminary data.</text>
</comment>
<dbReference type="Proteomes" id="UP001366085">
    <property type="component" value="Unassembled WGS sequence"/>
</dbReference>
<feature type="domain" description="Core-binding (CB)" evidence="6">
    <location>
        <begin position="25"/>
        <end position="108"/>
    </location>
</feature>
<dbReference type="InterPro" id="IPR002104">
    <property type="entry name" value="Integrase_catalytic"/>
</dbReference>
<dbReference type="InterPro" id="IPR050090">
    <property type="entry name" value="Tyrosine_recombinase_XerCD"/>
</dbReference>
<dbReference type="InterPro" id="IPR010998">
    <property type="entry name" value="Integrase_recombinase_N"/>
</dbReference>
<protein>
    <submittedName>
        <fullName evidence="7">Tyrosine-type recombinase/integrase</fullName>
    </submittedName>
</protein>
<accession>A0ABU8LLQ7</accession>
<dbReference type="RefSeq" id="WP_337320616.1">
    <property type="nucleotide sequence ID" value="NZ_JBBDGN010000010.1"/>
</dbReference>
<dbReference type="PROSITE" id="PS51900">
    <property type="entry name" value="CB"/>
    <property type="match status" value="1"/>
</dbReference>
<reference evidence="7 8" key="1">
    <citation type="submission" date="2024-02" db="EMBL/GenBank/DDBJ databases">
        <authorList>
            <person name="Saticioglu I.B."/>
        </authorList>
    </citation>
    <scope>NUCLEOTIDE SEQUENCE [LARGE SCALE GENOMIC DNA]</scope>
    <source>
        <strain evidence="7 8">Mu-43</strain>
    </source>
</reference>
<proteinExistence type="inferred from homology"/>
<organism evidence="7 8">
    <name type="scientific">Microbacterium istanbulense</name>
    <dbReference type="NCBI Taxonomy" id="3122049"/>
    <lineage>
        <taxon>Bacteria</taxon>
        <taxon>Bacillati</taxon>
        <taxon>Actinomycetota</taxon>
        <taxon>Actinomycetes</taxon>
        <taxon>Micrococcales</taxon>
        <taxon>Microbacteriaceae</taxon>
        <taxon>Microbacterium</taxon>
    </lineage>
</organism>
<evidence type="ECO:0000313" key="8">
    <source>
        <dbReference type="Proteomes" id="UP001366085"/>
    </source>
</evidence>
<evidence type="ECO:0000256" key="4">
    <source>
        <dbReference type="PROSITE-ProRule" id="PRU01248"/>
    </source>
</evidence>
<dbReference type="InterPro" id="IPR011010">
    <property type="entry name" value="DNA_brk_join_enz"/>
</dbReference>
<dbReference type="EMBL" id="JBBDGN010000010">
    <property type="protein sequence ID" value="MEJ1092255.1"/>
    <property type="molecule type" value="Genomic_DNA"/>
</dbReference>
<name>A0ABU8LLQ7_9MICO</name>
<dbReference type="PROSITE" id="PS51898">
    <property type="entry name" value="TYR_RECOMBINASE"/>
    <property type="match status" value="1"/>
</dbReference>
<evidence type="ECO:0000256" key="1">
    <source>
        <dbReference type="ARBA" id="ARBA00008857"/>
    </source>
</evidence>
<feature type="domain" description="Tyr recombinase" evidence="5">
    <location>
        <begin position="146"/>
        <end position="356"/>
    </location>
</feature>
<dbReference type="Gene3D" id="1.10.443.10">
    <property type="entry name" value="Intergrase catalytic core"/>
    <property type="match status" value="1"/>
</dbReference>
<keyword evidence="3" id="KW-0233">DNA recombination</keyword>
<dbReference type="PANTHER" id="PTHR30349:SF64">
    <property type="entry name" value="PROPHAGE INTEGRASE INTD-RELATED"/>
    <property type="match status" value="1"/>
</dbReference>
<sequence>MSDSSFVPIPFQLRQNIVPLHEEKFMLDSMLDGWAEQQASRGLERKTAATRAKLIRRFQEFTETYPWEWTSSDLEAFSVHLLSGRRPLAKSTLRAYQTMIRMFCDYLVDDRYGWRRACSDRFGTSPRQICHDWNTVVHLVEYEGRPQRRALSYDELERFFEAADERVLRIQRAGKKGALAALRDSLIFKTTYAFGLRRAEVAGLDVPDLRSNPSAPAFGTCGAVYVRWGKGSRGSGPKRRTVLALAEYSWAVEGLAQWVTSDREHYGAAASGPLWPTERNTRVSLRYLDQRFAEIRDGIGLPPELSLHALRHTYVTNLIEWGYAERFVQDQVGHAYASTTAIYTSVGDDFKTRVVAQSLASIYGNTDDHEFR</sequence>
<evidence type="ECO:0000259" key="6">
    <source>
        <dbReference type="PROSITE" id="PS51900"/>
    </source>
</evidence>
<dbReference type="InterPro" id="IPR013762">
    <property type="entry name" value="Integrase-like_cat_sf"/>
</dbReference>
<keyword evidence="8" id="KW-1185">Reference proteome</keyword>
<dbReference type="InterPro" id="IPR044068">
    <property type="entry name" value="CB"/>
</dbReference>
<dbReference type="SUPFAM" id="SSF56349">
    <property type="entry name" value="DNA breaking-rejoining enzymes"/>
    <property type="match status" value="1"/>
</dbReference>
<comment type="similarity">
    <text evidence="1">Belongs to the 'phage' integrase family.</text>
</comment>
<gene>
    <name evidence="7" type="ORF">WDU93_11190</name>
</gene>
<dbReference type="Gene3D" id="1.10.150.130">
    <property type="match status" value="1"/>
</dbReference>
<evidence type="ECO:0000313" key="7">
    <source>
        <dbReference type="EMBL" id="MEJ1092255.1"/>
    </source>
</evidence>
<evidence type="ECO:0000259" key="5">
    <source>
        <dbReference type="PROSITE" id="PS51898"/>
    </source>
</evidence>
<dbReference type="Pfam" id="PF00589">
    <property type="entry name" value="Phage_integrase"/>
    <property type="match status" value="1"/>
</dbReference>
<keyword evidence="2 4" id="KW-0238">DNA-binding</keyword>
<evidence type="ECO:0000256" key="3">
    <source>
        <dbReference type="ARBA" id="ARBA00023172"/>
    </source>
</evidence>